<protein>
    <recommendedName>
        <fullName evidence="3">Protein phosphatase 2C</fullName>
    </recommendedName>
</protein>
<evidence type="ECO:0008006" key="3">
    <source>
        <dbReference type="Google" id="ProtNLM"/>
    </source>
</evidence>
<dbReference type="AlphaFoldDB" id="A0A8J3Z184"/>
<name>A0A8J3Z184_9ACTN</name>
<accession>A0A8J3Z184</accession>
<dbReference type="EMBL" id="BOPG01000005">
    <property type="protein sequence ID" value="GIJ53228.1"/>
    <property type="molecule type" value="Genomic_DNA"/>
</dbReference>
<comment type="caution">
    <text evidence="1">The sequence shown here is derived from an EMBL/GenBank/DDBJ whole genome shotgun (WGS) entry which is preliminary data.</text>
</comment>
<proteinExistence type="predicted"/>
<gene>
    <name evidence="1" type="ORF">Vau01_007440</name>
</gene>
<keyword evidence="2" id="KW-1185">Reference proteome</keyword>
<reference evidence="1" key="1">
    <citation type="submission" date="2021-01" db="EMBL/GenBank/DDBJ databases">
        <title>Whole genome shotgun sequence of Virgisporangium aurantiacum NBRC 16421.</title>
        <authorList>
            <person name="Komaki H."/>
            <person name="Tamura T."/>
        </authorList>
    </citation>
    <scope>NUCLEOTIDE SEQUENCE</scope>
    <source>
        <strain evidence="1">NBRC 16421</strain>
    </source>
</reference>
<dbReference type="SUPFAM" id="SSF81606">
    <property type="entry name" value="PP2C-like"/>
    <property type="match status" value="1"/>
</dbReference>
<evidence type="ECO:0000313" key="2">
    <source>
        <dbReference type="Proteomes" id="UP000612585"/>
    </source>
</evidence>
<organism evidence="1 2">
    <name type="scientific">Virgisporangium aurantiacum</name>
    <dbReference type="NCBI Taxonomy" id="175570"/>
    <lineage>
        <taxon>Bacteria</taxon>
        <taxon>Bacillati</taxon>
        <taxon>Actinomycetota</taxon>
        <taxon>Actinomycetes</taxon>
        <taxon>Micromonosporales</taxon>
        <taxon>Micromonosporaceae</taxon>
        <taxon>Virgisporangium</taxon>
    </lineage>
</organism>
<dbReference type="InterPro" id="IPR036457">
    <property type="entry name" value="PPM-type-like_dom_sf"/>
</dbReference>
<dbReference type="Proteomes" id="UP000612585">
    <property type="component" value="Unassembled WGS sequence"/>
</dbReference>
<sequence length="275" mass="29174">MEVRLATEAAPGRPENEDAALAVGSLVAVFDGVTQPAGLDTGCHHGPAWYVRQLVARLTAAYTAAPAEALPALLATAIDTVRVDHGGGCDLSHPGTPAASVAMLRDLGDQVEYLLLSDVFVVLDHRGDLAVVTDKRFERVVTSVRKAALVAGAIGTDDHIARTRWATEQKWSHTNQPNGYWIAAADPRAAHEAVTGTAPADRAALLTDGAACAVEQFGLFDWASALDLLTMSGPAELIRRVRAAELGDADGAARPRYKRHDDATASLCLFDQEHR</sequence>
<evidence type="ECO:0000313" key="1">
    <source>
        <dbReference type="EMBL" id="GIJ53228.1"/>
    </source>
</evidence>